<keyword evidence="7" id="KW-0791">Threonine biosynthesis</keyword>
<dbReference type="InterPro" id="IPR000634">
    <property type="entry name" value="Ser/Thr_deHydtase_PyrdxlP-BS"/>
</dbReference>
<protein>
    <recommendedName>
        <fullName evidence="5 11">Threonine synthase</fullName>
        <ecNumber evidence="4 11">4.2.3.1</ecNumber>
    </recommendedName>
</protein>
<organism evidence="14 15">
    <name type="scientific">Kangiella marina</name>
    <dbReference type="NCBI Taxonomy" id="1079178"/>
    <lineage>
        <taxon>Bacteria</taxon>
        <taxon>Pseudomonadati</taxon>
        <taxon>Pseudomonadota</taxon>
        <taxon>Gammaproteobacteria</taxon>
        <taxon>Kangiellales</taxon>
        <taxon>Kangiellaceae</taxon>
        <taxon>Kangiella</taxon>
    </lineage>
</organism>
<dbReference type="Pfam" id="PF14821">
    <property type="entry name" value="Thr_synth_N"/>
    <property type="match status" value="1"/>
</dbReference>
<keyword evidence="9" id="KW-0456">Lyase</keyword>
<evidence type="ECO:0000259" key="13">
    <source>
        <dbReference type="Pfam" id="PF14821"/>
    </source>
</evidence>
<reference evidence="15" key="1">
    <citation type="journal article" date="2019" name="Int. J. Syst. Evol. Microbiol.">
        <title>The Global Catalogue of Microorganisms (GCM) 10K type strain sequencing project: providing services to taxonomists for standard genome sequencing and annotation.</title>
        <authorList>
            <consortium name="The Broad Institute Genomics Platform"/>
            <consortium name="The Broad Institute Genome Sequencing Center for Infectious Disease"/>
            <person name="Wu L."/>
            <person name="Ma J."/>
        </authorList>
    </citation>
    <scope>NUCLEOTIDE SEQUENCE [LARGE SCALE GENOMIC DNA]</scope>
    <source>
        <strain evidence="15">JCM 17728</strain>
    </source>
</reference>
<comment type="similarity">
    <text evidence="3">Belongs to the threonine synthase family.</text>
</comment>
<dbReference type="InterPro" id="IPR051166">
    <property type="entry name" value="Threonine_Synthase"/>
</dbReference>
<evidence type="ECO:0000256" key="7">
    <source>
        <dbReference type="ARBA" id="ARBA00022697"/>
    </source>
</evidence>
<name>A0ABP8ILS3_9GAMM</name>
<dbReference type="PROSITE" id="PS00165">
    <property type="entry name" value="DEHYDRATASE_SER_THR"/>
    <property type="match status" value="1"/>
</dbReference>
<comment type="caution">
    <text evidence="14">The sequence shown here is derived from an EMBL/GenBank/DDBJ whole genome shotgun (WGS) entry which is preliminary data.</text>
</comment>
<dbReference type="PANTHER" id="PTHR42690:SF1">
    <property type="entry name" value="THREONINE SYNTHASE-LIKE 2"/>
    <property type="match status" value="1"/>
</dbReference>
<proteinExistence type="inferred from homology"/>
<sequence length="422" mass="46831">MSFINISQQHQRVSFKDAVLNPIGENSGIYFPHDIKPLDKDIFECGDFHQIAVETLHNLTHNELSKDKLGSMVARAFNFPLELHSLTDKNHILELFHGPTLAFKDFGARFLAECLTEFNQQKATIITATSGDTGAAVAHAFHGQPNVEVVVLYPEGKISKEQEQLFCTLGDNIRTVKVDGNFDNCQSLVKQAFNDEEVNNKLNLNSANSINVARLLAQVCYYTALPTLIQQPIDNLVVPSGNFGNITAALIAKHMGAPVGHLIAATNANDTAPRFFNHKQWLPQVTQRTLSNAMDVSQPNNFSRILYYYQHKLDQLFVDMSALSISDAQTRQTIKELDTQGYQVDPHTAVGMHALSKMNVGQTNNLVVSTAHPAKFADVLEGILQKPISRPSAISECLTKPNLSIRIADDFDDFKEYLLALD</sequence>
<dbReference type="Gene3D" id="3.90.1380.10">
    <property type="entry name" value="Threonine synthase, N-terminal domain"/>
    <property type="match status" value="1"/>
</dbReference>
<comment type="pathway">
    <text evidence="2">Amino-acid biosynthesis; L-threonine biosynthesis; L-threonine from L-aspartate: step 5/5.</text>
</comment>
<evidence type="ECO:0000313" key="14">
    <source>
        <dbReference type="EMBL" id="GAA4362654.1"/>
    </source>
</evidence>
<gene>
    <name evidence="14" type="primary">thrC</name>
    <name evidence="14" type="ORF">GCM10023151_17030</name>
</gene>
<comment type="catalytic activity">
    <reaction evidence="10">
        <text>O-phospho-L-homoserine + H2O = L-threonine + phosphate</text>
        <dbReference type="Rhea" id="RHEA:10840"/>
        <dbReference type="ChEBI" id="CHEBI:15377"/>
        <dbReference type="ChEBI" id="CHEBI:43474"/>
        <dbReference type="ChEBI" id="CHEBI:57590"/>
        <dbReference type="ChEBI" id="CHEBI:57926"/>
        <dbReference type="EC" id="4.2.3.1"/>
    </reaction>
</comment>
<dbReference type="Pfam" id="PF00291">
    <property type="entry name" value="PALP"/>
    <property type="match status" value="1"/>
</dbReference>
<keyword evidence="6" id="KW-0028">Amino-acid biosynthesis</keyword>
<evidence type="ECO:0000256" key="5">
    <source>
        <dbReference type="ARBA" id="ARBA00018679"/>
    </source>
</evidence>
<dbReference type="Proteomes" id="UP001501011">
    <property type="component" value="Unassembled WGS sequence"/>
</dbReference>
<dbReference type="Gene3D" id="3.40.50.1100">
    <property type="match status" value="2"/>
</dbReference>
<dbReference type="PANTHER" id="PTHR42690">
    <property type="entry name" value="THREONINE SYNTHASE FAMILY MEMBER"/>
    <property type="match status" value="1"/>
</dbReference>
<evidence type="ECO:0000256" key="11">
    <source>
        <dbReference type="NCBIfam" id="TIGR00260"/>
    </source>
</evidence>
<keyword evidence="15" id="KW-1185">Reference proteome</keyword>
<evidence type="ECO:0000256" key="10">
    <source>
        <dbReference type="ARBA" id="ARBA00049144"/>
    </source>
</evidence>
<evidence type="ECO:0000256" key="8">
    <source>
        <dbReference type="ARBA" id="ARBA00022898"/>
    </source>
</evidence>
<feature type="domain" description="Threonine synthase N-terminal" evidence="13">
    <location>
        <begin position="7"/>
        <end position="77"/>
    </location>
</feature>
<evidence type="ECO:0000313" key="15">
    <source>
        <dbReference type="Proteomes" id="UP001501011"/>
    </source>
</evidence>
<dbReference type="InterPro" id="IPR004450">
    <property type="entry name" value="Thr_synthase-like"/>
</dbReference>
<evidence type="ECO:0000256" key="6">
    <source>
        <dbReference type="ARBA" id="ARBA00022605"/>
    </source>
</evidence>
<comment type="cofactor">
    <cofactor evidence="1">
        <name>pyridoxal 5'-phosphate</name>
        <dbReference type="ChEBI" id="CHEBI:597326"/>
    </cofactor>
</comment>
<feature type="domain" description="Tryptophan synthase beta chain-like PALP" evidence="12">
    <location>
        <begin position="94"/>
        <end position="358"/>
    </location>
</feature>
<accession>A0ABP8ILS3</accession>
<dbReference type="InterPro" id="IPR036052">
    <property type="entry name" value="TrpB-like_PALP_sf"/>
</dbReference>
<dbReference type="SUPFAM" id="SSF53686">
    <property type="entry name" value="Tryptophan synthase beta subunit-like PLP-dependent enzymes"/>
    <property type="match status" value="1"/>
</dbReference>
<dbReference type="InterPro" id="IPR029144">
    <property type="entry name" value="Thr_synth_N"/>
</dbReference>
<evidence type="ECO:0000256" key="2">
    <source>
        <dbReference type="ARBA" id="ARBA00004979"/>
    </source>
</evidence>
<dbReference type="InterPro" id="IPR001926">
    <property type="entry name" value="TrpB-like_PALP"/>
</dbReference>
<evidence type="ECO:0000259" key="12">
    <source>
        <dbReference type="Pfam" id="PF00291"/>
    </source>
</evidence>
<evidence type="ECO:0000256" key="1">
    <source>
        <dbReference type="ARBA" id="ARBA00001933"/>
    </source>
</evidence>
<evidence type="ECO:0000256" key="3">
    <source>
        <dbReference type="ARBA" id="ARBA00005517"/>
    </source>
</evidence>
<evidence type="ECO:0000256" key="9">
    <source>
        <dbReference type="ARBA" id="ARBA00023239"/>
    </source>
</evidence>
<dbReference type="NCBIfam" id="TIGR00260">
    <property type="entry name" value="thrC"/>
    <property type="match status" value="1"/>
</dbReference>
<dbReference type="InterPro" id="IPR037158">
    <property type="entry name" value="Thr_synth_N_sf"/>
</dbReference>
<keyword evidence="8" id="KW-0663">Pyridoxal phosphate</keyword>
<evidence type="ECO:0000256" key="4">
    <source>
        <dbReference type="ARBA" id="ARBA00013028"/>
    </source>
</evidence>
<dbReference type="EMBL" id="BAABFV010000002">
    <property type="protein sequence ID" value="GAA4362654.1"/>
    <property type="molecule type" value="Genomic_DNA"/>
</dbReference>
<dbReference type="RefSeq" id="WP_345292802.1">
    <property type="nucleotide sequence ID" value="NZ_BAABFV010000002.1"/>
</dbReference>
<dbReference type="EC" id="4.2.3.1" evidence="4 11"/>